<proteinExistence type="predicted"/>
<dbReference type="Proteomes" id="UP000198838">
    <property type="component" value="Unassembled WGS sequence"/>
</dbReference>
<evidence type="ECO:0000313" key="2">
    <source>
        <dbReference type="Proteomes" id="UP000198838"/>
    </source>
</evidence>
<organism evidence="1 2">
    <name type="scientific">Acetitomaculum ruminis DSM 5522</name>
    <dbReference type="NCBI Taxonomy" id="1120918"/>
    <lineage>
        <taxon>Bacteria</taxon>
        <taxon>Bacillati</taxon>
        <taxon>Bacillota</taxon>
        <taxon>Clostridia</taxon>
        <taxon>Lachnospirales</taxon>
        <taxon>Lachnospiraceae</taxon>
        <taxon>Acetitomaculum</taxon>
    </lineage>
</organism>
<sequence length="47" mass="5692">MRGRVGIIHIERKVQWRDKWIVNAKCMNGLLFSLLKKQDRIIKQNEK</sequence>
<dbReference type="EMBL" id="FOJY01000003">
    <property type="protein sequence ID" value="SFA84081.1"/>
    <property type="molecule type" value="Genomic_DNA"/>
</dbReference>
<dbReference type="STRING" id="1120918.SAMN05216249_103108"/>
<evidence type="ECO:0000313" key="1">
    <source>
        <dbReference type="EMBL" id="SFA84081.1"/>
    </source>
</evidence>
<accession>A0A1I0W695</accession>
<reference evidence="1 2" key="1">
    <citation type="submission" date="2016-10" db="EMBL/GenBank/DDBJ databases">
        <authorList>
            <person name="de Groot N.N."/>
        </authorList>
    </citation>
    <scope>NUCLEOTIDE SEQUENCE [LARGE SCALE GENOMIC DNA]</scope>
    <source>
        <strain evidence="1 2">DSM 5522</strain>
    </source>
</reference>
<dbReference type="AlphaFoldDB" id="A0A1I0W695"/>
<name>A0A1I0W695_9FIRM</name>
<keyword evidence="2" id="KW-1185">Reference proteome</keyword>
<protein>
    <submittedName>
        <fullName evidence="1">Uncharacterized protein</fullName>
    </submittedName>
</protein>
<gene>
    <name evidence="1" type="ORF">SAMN05216249_103108</name>
</gene>